<keyword evidence="2" id="KW-0032">Aminotransferase</keyword>
<dbReference type="EC" id="2.6.1.-" evidence="2"/>
<dbReference type="PANTHER" id="PTHR43685:SF2">
    <property type="entry name" value="GLYCOSYLTRANSFERASE 2-LIKE DOMAIN-CONTAINING PROTEIN"/>
    <property type="match status" value="1"/>
</dbReference>
<dbReference type="GO" id="GO:0008483">
    <property type="term" value="F:transaminase activity"/>
    <property type="evidence" value="ECO:0007669"/>
    <property type="project" value="UniProtKB-KW"/>
</dbReference>
<dbReference type="HOGENOM" id="CLU_025996_0_3_4"/>
<dbReference type="CDD" id="cd00761">
    <property type="entry name" value="Glyco_tranf_GTA_type"/>
    <property type="match status" value="1"/>
</dbReference>
<accession>B3R5Z5</accession>
<dbReference type="SUPFAM" id="SSF53448">
    <property type="entry name" value="Nucleotide-diphospho-sugar transferases"/>
    <property type="match status" value="1"/>
</dbReference>
<dbReference type="InterPro" id="IPR050834">
    <property type="entry name" value="Glycosyltransf_2"/>
</dbReference>
<dbReference type="BioCyc" id="CTAI977880:RALTA_RS28875-MONOMER"/>
<reference evidence="2 3" key="1">
    <citation type="journal article" date="2008" name="Genome Res.">
        <title>Genome sequence of the beta-rhizobium Cupriavidus taiwanensis and comparative genomics of rhizobia.</title>
        <authorList>
            <person name="Amadou C."/>
            <person name="Pascal G."/>
            <person name="Mangenot S."/>
            <person name="Glew M."/>
            <person name="Bontemps C."/>
            <person name="Capela D."/>
            <person name="Carrere S."/>
            <person name="Cruveiller S."/>
            <person name="Dossat C."/>
            <person name="Lajus A."/>
            <person name="Marchetti M."/>
            <person name="Poinsot V."/>
            <person name="Rouy Z."/>
            <person name="Servin B."/>
            <person name="Saad M."/>
            <person name="Schenowitz C."/>
            <person name="Barbe V."/>
            <person name="Batut J."/>
            <person name="Medigue C."/>
            <person name="Masson-Boivin C."/>
        </authorList>
    </citation>
    <scope>NUCLEOTIDE SEQUENCE [LARGE SCALE GENOMIC DNA]</scope>
    <source>
        <strain evidence="3">DSM 17343 / BCRC 17206 / CCUG 44338 / CIP 107171 / LMG 19424 / R1</strain>
    </source>
</reference>
<dbReference type="AlphaFoldDB" id="B3R5Z5"/>
<organism evidence="2 3">
    <name type="scientific">Cupriavidus taiwanensis (strain DSM 17343 / BCRC 17206 / CCUG 44338 / CIP 107171 / LMG 19424 / R1)</name>
    <name type="common">Ralstonia taiwanensis (strain LMG 19424)</name>
    <dbReference type="NCBI Taxonomy" id="977880"/>
    <lineage>
        <taxon>Bacteria</taxon>
        <taxon>Pseudomonadati</taxon>
        <taxon>Pseudomonadota</taxon>
        <taxon>Betaproteobacteria</taxon>
        <taxon>Burkholderiales</taxon>
        <taxon>Burkholderiaceae</taxon>
        <taxon>Cupriavidus</taxon>
    </lineage>
</organism>
<dbReference type="InterPro" id="IPR001173">
    <property type="entry name" value="Glyco_trans_2-like"/>
</dbReference>
<name>B3R5Z5_CUPTR</name>
<dbReference type="Proteomes" id="UP000001692">
    <property type="component" value="Chromosome 1"/>
</dbReference>
<dbReference type="Gene3D" id="3.90.550.10">
    <property type="entry name" value="Spore Coat Polysaccharide Biosynthesis Protein SpsA, Chain A"/>
    <property type="match status" value="1"/>
</dbReference>
<proteinExistence type="predicted"/>
<evidence type="ECO:0000259" key="1">
    <source>
        <dbReference type="Pfam" id="PF00535"/>
    </source>
</evidence>
<dbReference type="CAZy" id="GT2">
    <property type="family name" value="Glycosyltransferase Family 2"/>
</dbReference>
<feature type="domain" description="Glycosyltransferase 2-like" evidence="1">
    <location>
        <begin position="15"/>
        <end position="126"/>
    </location>
</feature>
<gene>
    <name evidence="2" type="ordered locus">RALTA_A2377</name>
</gene>
<dbReference type="InterPro" id="IPR029044">
    <property type="entry name" value="Nucleotide-diphossugar_trans"/>
</dbReference>
<dbReference type="eggNOG" id="COG0463">
    <property type="taxonomic scope" value="Bacteria"/>
</dbReference>
<sequence>MIMQSIPSARPSGLSVVIPTLNRLDMVLRACQSVRSEQLDRVEIVVVDDGSVDDLRQRLPASNEYGVPIRCYRFPRNRGPQAARNLGIRRARFSHIAFLDSDDAFTAEKIDLVLQQLDSGPVDLLFHGVQGMPKYGKLARLWTGTLSRWLPFDWWIALLNPVVTPALVIRRERRLGVVSLRHCEDWCFLLRYVQSDTRIRFLPEELSIVYRAVGTTGGLSGAIWKMRKGEFAARRVLLRSPWPSGLPRYCLGGMAGLLRIMSDVLRGRYFR</sequence>
<keyword evidence="2" id="KW-0808">Transferase</keyword>
<evidence type="ECO:0000313" key="2">
    <source>
        <dbReference type="EMBL" id="CAQ70311.1"/>
    </source>
</evidence>
<keyword evidence="3" id="KW-1185">Reference proteome</keyword>
<dbReference type="Pfam" id="PF00535">
    <property type="entry name" value="Glycos_transf_2"/>
    <property type="match status" value="1"/>
</dbReference>
<dbReference type="KEGG" id="cti:RALTA_A2377"/>
<evidence type="ECO:0000313" key="3">
    <source>
        <dbReference type="Proteomes" id="UP000001692"/>
    </source>
</evidence>
<dbReference type="EMBL" id="CU633749">
    <property type="protein sequence ID" value="CAQ70311.1"/>
    <property type="molecule type" value="Genomic_DNA"/>
</dbReference>
<dbReference type="PANTHER" id="PTHR43685">
    <property type="entry name" value="GLYCOSYLTRANSFERASE"/>
    <property type="match status" value="1"/>
</dbReference>
<protein>
    <submittedName>
        <fullName evidence="2">Glycosyl transferase, group 2</fullName>
        <ecNumber evidence="2">2.6.1.-</ecNumber>
    </submittedName>
</protein>